<sequence length="611" mass="66736">MADISTPSGVLLSDHGGPKRHHEHKPARHTPWLAFILIFCILSSMIVSIAIVTASDNDSVKNWRFQPAVLLSIMTSIFIVSLEGLVAIGLAISWWRSIANGTTLKRLHFIWNGSNMLNIIPAFMAGVDTRKVAFAALAIALAKFINGPLLQRATRARIFKIQSDIPMSMLIAPKIPNGWFGTHSVDTAPGLQTMQNWYLNTTFSTSATPGFACEGNGTCEARVVGAGFNYGCDSSSKKLNLTAENSYGAELFNITTFMSFEFNQSMLFLSTKYLNSVNGECVGEIVTETCNIIAATVAYPLIINNTTISIDFSQLISNRTVVSNYTSPGDAAGFKGEDDKGPLTGLENLMGDYMSTGAWLEESNVYQSTSPLASLFYNANATYPPGAESCGISFRRPTDYVFTSFFEFMLRSALDVARNASDHGQDLKPYTTNFTSHFTGTELHYNSDFRYLAGAIVIMFIGLLAVVFLLWGWWELGRSVTLSPLETAKAFGAPITLGAGHEKEADRIIKEVGHEKVAYEGDELVWNGTVYASGRWEMGQVPTAKGKNGSNGGSMRTDSPKSPKVNTAEGAFENVPLTQVRERGPDIDGRRRSGRKSIRPLSVIDETNSRL</sequence>
<keyword evidence="4" id="KW-1185">Reference proteome</keyword>
<feature type="region of interest" description="Disordered" evidence="1">
    <location>
        <begin position="541"/>
        <end position="611"/>
    </location>
</feature>
<accession>A0A6A6QX35</accession>
<evidence type="ECO:0000256" key="1">
    <source>
        <dbReference type="SAM" id="MobiDB-lite"/>
    </source>
</evidence>
<protein>
    <submittedName>
        <fullName evidence="3">Uncharacterized protein</fullName>
    </submittedName>
</protein>
<dbReference type="InterPro" id="IPR021514">
    <property type="entry name" value="DUF3176"/>
</dbReference>
<feature type="transmembrane region" description="Helical" evidence="2">
    <location>
        <begin position="32"/>
        <end position="53"/>
    </location>
</feature>
<keyword evidence="2" id="KW-0812">Transmembrane</keyword>
<dbReference type="Proteomes" id="UP000799750">
    <property type="component" value="Unassembled WGS sequence"/>
</dbReference>
<dbReference type="PANTHER" id="PTHR37576">
    <property type="entry name" value="DEFECT AT LOW TEMPERATURE PROTEIN 1"/>
    <property type="match status" value="1"/>
</dbReference>
<reference evidence="3" key="1">
    <citation type="journal article" date="2020" name="Stud. Mycol.">
        <title>101 Dothideomycetes genomes: a test case for predicting lifestyles and emergence of pathogens.</title>
        <authorList>
            <person name="Haridas S."/>
            <person name="Albert R."/>
            <person name="Binder M."/>
            <person name="Bloem J."/>
            <person name="Labutti K."/>
            <person name="Salamov A."/>
            <person name="Andreopoulos B."/>
            <person name="Baker S."/>
            <person name="Barry K."/>
            <person name="Bills G."/>
            <person name="Bluhm B."/>
            <person name="Cannon C."/>
            <person name="Castanera R."/>
            <person name="Culley D."/>
            <person name="Daum C."/>
            <person name="Ezra D."/>
            <person name="Gonzalez J."/>
            <person name="Henrissat B."/>
            <person name="Kuo A."/>
            <person name="Liang C."/>
            <person name="Lipzen A."/>
            <person name="Lutzoni F."/>
            <person name="Magnuson J."/>
            <person name="Mondo S."/>
            <person name="Nolan M."/>
            <person name="Ohm R."/>
            <person name="Pangilinan J."/>
            <person name="Park H.-J."/>
            <person name="Ramirez L."/>
            <person name="Alfaro M."/>
            <person name="Sun H."/>
            <person name="Tritt A."/>
            <person name="Yoshinaga Y."/>
            <person name="Zwiers L.-H."/>
            <person name="Turgeon B."/>
            <person name="Goodwin S."/>
            <person name="Spatafora J."/>
            <person name="Crous P."/>
            <person name="Grigoriev I."/>
        </authorList>
    </citation>
    <scope>NUCLEOTIDE SEQUENCE</scope>
    <source>
        <strain evidence="3">CBS 269.34</strain>
    </source>
</reference>
<keyword evidence="2" id="KW-1133">Transmembrane helix</keyword>
<dbReference type="EMBL" id="MU004187">
    <property type="protein sequence ID" value="KAF2496769.1"/>
    <property type="molecule type" value="Genomic_DNA"/>
</dbReference>
<dbReference type="AlphaFoldDB" id="A0A6A6QX35"/>
<evidence type="ECO:0000256" key="2">
    <source>
        <dbReference type="SAM" id="Phobius"/>
    </source>
</evidence>
<evidence type="ECO:0000313" key="4">
    <source>
        <dbReference type="Proteomes" id="UP000799750"/>
    </source>
</evidence>
<dbReference type="OrthoDB" id="5357734at2759"/>
<feature type="transmembrane region" description="Helical" evidence="2">
    <location>
        <begin position="132"/>
        <end position="150"/>
    </location>
</feature>
<dbReference type="Pfam" id="PF11374">
    <property type="entry name" value="DUF3176"/>
    <property type="match status" value="1"/>
</dbReference>
<keyword evidence="2" id="KW-0472">Membrane</keyword>
<name>A0A6A6QX35_9PEZI</name>
<dbReference type="PANTHER" id="PTHR37576:SF2">
    <property type="entry name" value="DEFECT AT LOW TEMPERATURE PROTEIN 1"/>
    <property type="match status" value="1"/>
</dbReference>
<feature type="transmembrane region" description="Helical" evidence="2">
    <location>
        <begin position="73"/>
        <end position="95"/>
    </location>
</feature>
<feature type="transmembrane region" description="Helical" evidence="2">
    <location>
        <begin position="451"/>
        <end position="474"/>
    </location>
</feature>
<gene>
    <name evidence="3" type="ORF">BU16DRAFT_341390</name>
</gene>
<proteinExistence type="predicted"/>
<feature type="transmembrane region" description="Helical" evidence="2">
    <location>
        <begin position="107"/>
        <end position="126"/>
    </location>
</feature>
<evidence type="ECO:0000313" key="3">
    <source>
        <dbReference type="EMBL" id="KAF2496769.1"/>
    </source>
</evidence>
<feature type="compositionally biased region" description="Basic and acidic residues" evidence="1">
    <location>
        <begin position="580"/>
        <end position="591"/>
    </location>
</feature>
<organism evidence="3 4">
    <name type="scientific">Lophium mytilinum</name>
    <dbReference type="NCBI Taxonomy" id="390894"/>
    <lineage>
        <taxon>Eukaryota</taxon>
        <taxon>Fungi</taxon>
        <taxon>Dikarya</taxon>
        <taxon>Ascomycota</taxon>
        <taxon>Pezizomycotina</taxon>
        <taxon>Dothideomycetes</taxon>
        <taxon>Pleosporomycetidae</taxon>
        <taxon>Mytilinidiales</taxon>
        <taxon>Mytilinidiaceae</taxon>
        <taxon>Lophium</taxon>
    </lineage>
</organism>
<feature type="region of interest" description="Disordered" evidence="1">
    <location>
        <begin position="1"/>
        <end position="25"/>
    </location>
</feature>